<evidence type="ECO:0000313" key="4">
    <source>
        <dbReference type="Proteomes" id="UP000307808"/>
    </source>
</evidence>
<feature type="domain" description="Mycothiol-dependent maleylpyruvate isomerase metal-binding" evidence="2">
    <location>
        <begin position="18"/>
        <end position="153"/>
    </location>
</feature>
<dbReference type="NCBIfam" id="TIGR03083">
    <property type="entry name" value="maleylpyruvate isomerase family mycothiol-dependent enzyme"/>
    <property type="match status" value="1"/>
</dbReference>
<dbReference type="AlphaFoldDB" id="A0A4U2YRZ6"/>
<dbReference type="OrthoDB" id="5118203at2"/>
<dbReference type="Gene3D" id="1.20.120.450">
    <property type="entry name" value="dinb family like domain"/>
    <property type="match status" value="1"/>
</dbReference>
<reference evidence="3 4" key="1">
    <citation type="submission" date="2019-04" db="EMBL/GenBank/DDBJ databases">
        <authorList>
            <person name="Dong K."/>
        </authorList>
    </citation>
    <scope>NUCLEOTIDE SEQUENCE [LARGE SCALE GENOMIC DNA]</scope>
    <source>
        <strain evidence="4">dk3543</strain>
    </source>
</reference>
<keyword evidence="4" id="KW-1185">Reference proteome</keyword>
<protein>
    <submittedName>
        <fullName evidence="3">Maleylpyruvate isomerase family mycothiol-dependent enzyme</fullName>
    </submittedName>
</protein>
<keyword evidence="3" id="KW-0670">Pyruvate</keyword>
<proteinExistence type="predicted"/>
<dbReference type="Proteomes" id="UP000307808">
    <property type="component" value="Unassembled WGS sequence"/>
</dbReference>
<dbReference type="InterPro" id="IPR017517">
    <property type="entry name" value="Maleyloyr_isom"/>
</dbReference>
<dbReference type="SUPFAM" id="SSF109854">
    <property type="entry name" value="DinB/YfiT-like putative metalloenzymes"/>
    <property type="match status" value="1"/>
</dbReference>
<name>A0A4U2YRZ6_9ACTN</name>
<dbReference type="Pfam" id="PF11716">
    <property type="entry name" value="MDMPI_N"/>
    <property type="match status" value="1"/>
</dbReference>
<dbReference type="RefSeq" id="WP_137064677.1">
    <property type="nucleotide sequence ID" value="NZ_CP040748.1"/>
</dbReference>
<gene>
    <name evidence="3" type="ORF">FC770_03400</name>
</gene>
<feature type="region of interest" description="Disordered" evidence="1">
    <location>
        <begin position="58"/>
        <end position="80"/>
    </location>
</feature>
<evidence type="ECO:0000313" key="3">
    <source>
        <dbReference type="EMBL" id="TKI64217.1"/>
    </source>
</evidence>
<organism evidence="3 4">
    <name type="scientific">Nocardioides jishulii</name>
    <dbReference type="NCBI Taxonomy" id="2575440"/>
    <lineage>
        <taxon>Bacteria</taxon>
        <taxon>Bacillati</taxon>
        <taxon>Actinomycetota</taxon>
        <taxon>Actinomycetes</taxon>
        <taxon>Propionibacteriales</taxon>
        <taxon>Nocardioidaceae</taxon>
        <taxon>Nocardioides</taxon>
    </lineage>
</organism>
<accession>A0A4U2YRZ6</accession>
<dbReference type="InterPro" id="IPR034660">
    <property type="entry name" value="DinB/YfiT-like"/>
</dbReference>
<evidence type="ECO:0000256" key="1">
    <source>
        <dbReference type="SAM" id="MobiDB-lite"/>
    </source>
</evidence>
<keyword evidence="3" id="KW-0413">Isomerase</keyword>
<comment type="caution">
    <text evidence="3">The sequence shown here is derived from an EMBL/GenBank/DDBJ whole genome shotgun (WGS) entry which is preliminary data.</text>
</comment>
<dbReference type="GO" id="GO:0016853">
    <property type="term" value="F:isomerase activity"/>
    <property type="evidence" value="ECO:0007669"/>
    <property type="project" value="UniProtKB-KW"/>
</dbReference>
<dbReference type="EMBL" id="SZPY01000001">
    <property type="protein sequence ID" value="TKI64217.1"/>
    <property type="molecule type" value="Genomic_DNA"/>
</dbReference>
<evidence type="ECO:0000259" key="2">
    <source>
        <dbReference type="Pfam" id="PF11716"/>
    </source>
</evidence>
<dbReference type="GO" id="GO:0046872">
    <property type="term" value="F:metal ion binding"/>
    <property type="evidence" value="ECO:0007669"/>
    <property type="project" value="InterPro"/>
</dbReference>
<dbReference type="InterPro" id="IPR024344">
    <property type="entry name" value="MDMPI_metal-binding"/>
</dbReference>
<sequence>MTPLPTPAEAPALIEQVARSHAALEAQLAGVTQRQVDAPSPLPGWDRAHVVAHLARQADSTTRMAEGARTRTPAVRYPGGASGRAADIESSALQPVGALVNDLVAADARCLAAVRAVDPEGWAYALDWDGHLRPATRLLLTRWREVEIHRVDLGLGFTPDDWSDEFVSFVLPGELRRLPKRAPDVEVPPGLDERQTLAWLVGRGRPGLPALPPWP</sequence>